<evidence type="ECO:0000256" key="3">
    <source>
        <dbReference type="ARBA" id="ARBA00022970"/>
    </source>
</evidence>
<dbReference type="SUPFAM" id="SSF52540">
    <property type="entry name" value="P-loop containing nucleoside triphosphate hydrolases"/>
    <property type="match status" value="1"/>
</dbReference>
<dbReference type="EMBL" id="QGUI01000683">
    <property type="protein sequence ID" value="PZM92793.1"/>
    <property type="molecule type" value="Genomic_DNA"/>
</dbReference>
<keyword evidence="2" id="KW-0813">Transport</keyword>
<dbReference type="GO" id="GO:0005524">
    <property type="term" value="F:ATP binding"/>
    <property type="evidence" value="ECO:0007669"/>
    <property type="project" value="InterPro"/>
</dbReference>
<dbReference type="InterPro" id="IPR027417">
    <property type="entry name" value="P-loop_NTPase"/>
</dbReference>
<dbReference type="AlphaFoldDB" id="A0A2W4L6F0"/>
<proteinExistence type="inferred from homology"/>
<name>A0A2W4L6F0_9PSEU</name>
<dbReference type="InterPro" id="IPR003439">
    <property type="entry name" value="ABC_transporter-like_ATP-bd"/>
</dbReference>
<organism evidence="6">
    <name type="scientific">Thermocrispum agreste</name>
    <dbReference type="NCBI Taxonomy" id="37925"/>
    <lineage>
        <taxon>Bacteria</taxon>
        <taxon>Bacillati</taxon>
        <taxon>Actinomycetota</taxon>
        <taxon>Actinomycetes</taxon>
        <taxon>Pseudonocardiales</taxon>
        <taxon>Pseudonocardiaceae</taxon>
        <taxon>Thermocrispum</taxon>
    </lineage>
</organism>
<dbReference type="GO" id="GO:0015658">
    <property type="term" value="F:branched-chain amino acid transmembrane transporter activity"/>
    <property type="evidence" value="ECO:0007669"/>
    <property type="project" value="TreeGrafter"/>
</dbReference>
<dbReference type="Gene3D" id="3.40.50.300">
    <property type="entry name" value="P-loop containing nucleotide triphosphate hydrolases"/>
    <property type="match status" value="1"/>
</dbReference>
<evidence type="ECO:0000256" key="1">
    <source>
        <dbReference type="ARBA" id="ARBA00005417"/>
    </source>
</evidence>
<accession>A0A2W4L6F0</accession>
<dbReference type="GO" id="GO:0015807">
    <property type="term" value="P:L-amino acid transport"/>
    <property type="evidence" value="ECO:0007669"/>
    <property type="project" value="TreeGrafter"/>
</dbReference>
<dbReference type="PANTHER" id="PTHR43820">
    <property type="entry name" value="HIGH-AFFINITY BRANCHED-CHAIN AMINO ACID TRANSPORT ATP-BINDING PROTEIN LIVF"/>
    <property type="match status" value="1"/>
</dbReference>
<dbReference type="InterPro" id="IPR052156">
    <property type="entry name" value="BCAA_Transport_ATP-bd_LivF"/>
</dbReference>
<reference evidence="6" key="1">
    <citation type="submission" date="2018-05" db="EMBL/GenBank/DDBJ databases">
        <authorList>
            <person name="Lanie J.A."/>
            <person name="Ng W.-L."/>
            <person name="Kazmierczak K.M."/>
            <person name="Andrzejewski T.M."/>
            <person name="Davidsen T.M."/>
            <person name="Wayne K.J."/>
            <person name="Tettelin H."/>
            <person name="Glass J.I."/>
            <person name="Rusch D."/>
            <person name="Podicherti R."/>
            <person name="Tsui H.-C.T."/>
            <person name="Winkler M.E."/>
        </authorList>
    </citation>
    <scope>NUCLEOTIDE SEQUENCE</scope>
    <source>
        <strain evidence="6">ZC4RG45</strain>
    </source>
</reference>
<dbReference type="GO" id="GO:0016887">
    <property type="term" value="F:ATP hydrolysis activity"/>
    <property type="evidence" value="ECO:0007669"/>
    <property type="project" value="InterPro"/>
</dbReference>
<feature type="domain" description="ABC transporter" evidence="5">
    <location>
        <begin position="18"/>
        <end position="100"/>
    </location>
</feature>
<dbReference type="PANTHER" id="PTHR43820:SF4">
    <property type="entry name" value="HIGH-AFFINITY BRANCHED-CHAIN AMINO ACID TRANSPORT ATP-BINDING PROTEIN LIVF"/>
    <property type="match status" value="1"/>
</dbReference>
<comment type="similarity">
    <text evidence="1">Belongs to the ABC transporter superfamily.</text>
</comment>
<evidence type="ECO:0000259" key="5">
    <source>
        <dbReference type="Pfam" id="PF00005"/>
    </source>
</evidence>
<keyword evidence="3" id="KW-0029">Amino-acid transport</keyword>
<evidence type="ECO:0000256" key="2">
    <source>
        <dbReference type="ARBA" id="ARBA00022448"/>
    </source>
</evidence>
<evidence type="ECO:0000256" key="4">
    <source>
        <dbReference type="SAM" id="MobiDB-lite"/>
    </source>
</evidence>
<comment type="caution">
    <text evidence="6">The sequence shown here is derived from an EMBL/GenBank/DDBJ whole genome shotgun (WGS) entry which is preliminary data.</text>
</comment>
<sequence length="133" mass="13731">MLTIESLTVRLGHRTVVDALSASFRPGEISLVLGHNGAGKSTLLRTLAGLVRPASGRITFGDTDLTRRAAGDVARAGVVLVPQGRGVFADLTVAENIRLAMWNTCRLGRGTGGGGGGRRGRRPGGFRGGGVLL</sequence>
<gene>
    <name evidence="6" type="ORF">DIU77_15690</name>
</gene>
<protein>
    <recommendedName>
        <fullName evidence="5">ABC transporter domain-containing protein</fullName>
    </recommendedName>
</protein>
<dbReference type="STRING" id="1111738.GCA_000427905_03015"/>
<dbReference type="Pfam" id="PF00005">
    <property type="entry name" value="ABC_tran"/>
    <property type="match status" value="1"/>
</dbReference>
<evidence type="ECO:0000313" key="6">
    <source>
        <dbReference type="EMBL" id="PZM92793.1"/>
    </source>
</evidence>
<feature type="region of interest" description="Disordered" evidence="4">
    <location>
        <begin position="110"/>
        <end position="133"/>
    </location>
</feature>